<reference evidence="6" key="1">
    <citation type="submission" date="2025-08" db="UniProtKB">
        <authorList>
            <consortium name="RefSeq"/>
        </authorList>
    </citation>
    <scope>IDENTIFICATION</scope>
</reference>
<proteinExistence type="inferred from homology"/>
<evidence type="ECO:0000313" key="5">
    <source>
        <dbReference type="Proteomes" id="UP000694888"/>
    </source>
</evidence>
<protein>
    <submittedName>
        <fullName evidence="6">Nuclear pore complex protein Nup205</fullName>
    </submittedName>
</protein>
<name>A0ABM1VY98_APLCA</name>
<dbReference type="Pfam" id="PF11894">
    <property type="entry name" value="Nup192"/>
    <property type="match status" value="1"/>
</dbReference>
<comment type="similarity">
    <text evidence="2">Belongs to the NUP186/NUP192/NUP205 family.</text>
</comment>
<evidence type="ECO:0000256" key="1">
    <source>
        <dbReference type="ARBA" id="ARBA00004123"/>
    </source>
</evidence>
<keyword evidence="3" id="KW-0813">Transport</keyword>
<gene>
    <name evidence="6" type="primary">LOC101858802</name>
</gene>
<evidence type="ECO:0000256" key="3">
    <source>
        <dbReference type="ARBA" id="ARBA00022448"/>
    </source>
</evidence>
<dbReference type="PANTHER" id="PTHR31344:SF0">
    <property type="entry name" value="NUCLEAR PORE COMPLEX PROTEIN NUP205"/>
    <property type="match status" value="1"/>
</dbReference>
<dbReference type="Proteomes" id="UP000694888">
    <property type="component" value="Unplaced"/>
</dbReference>
<comment type="subcellular location">
    <subcellularLocation>
        <location evidence="1">Nucleus</location>
    </subcellularLocation>
</comment>
<dbReference type="InterPro" id="IPR021827">
    <property type="entry name" value="Nup186/Nup192/Nup205"/>
</dbReference>
<dbReference type="PANTHER" id="PTHR31344">
    <property type="entry name" value="NUCLEAR PORE COMPLEX PROTEIN NUP205"/>
    <property type="match status" value="1"/>
</dbReference>
<evidence type="ECO:0000313" key="6">
    <source>
        <dbReference type="RefSeq" id="XP_035827391.1"/>
    </source>
</evidence>
<dbReference type="GeneID" id="101858802"/>
<keyword evidence="5" id="KW-1185">Reference proteome</keyword>
<keyword evidence="4" id="KW-0539">Nucleus</keyword>
<evidence type="ECO:0000256" key="4">
    <source>
        <dbReference type="ARBA" id="ARBA00023242"/>
    </source>
</evidence>
<organism evidence="5 6">
    <name type="scientific">Aplysia californica</name>
    <name type="common">California sea hare</name>
    <dbReference type="NCBI Taxonomy" id="6500"/>
    <lineage>
        <taxon>Eukaryota</taxon>
        <taxon>Metazoa</taxon>
        <taxon>Spiralia</taxon>
        <taxon>Lophotrochozoa</taxon>
        <taxon>Mollusca</taxon>
        <taxon>Gastropoda</taxon>
        <taxon>Heterobranchia</taxon>
        <taxon>Euthyneura</taxon>
        <taxon>Tectipleura</taxon>
        <taxon>Aplysiida</taxon>
        <taxon>Aplysioidea</taxon>
        <taxon>Aplysiidae</taxon>
        <taxon>Aplysia</taxon>
    </lineage>
</organism>
<dbReference type="RefSeq" id="XP_035827391.1">
    <property type="nucleotide sequence ID" value="XM_035971498.1"/>
</dbReference>
<accession>A0ABM1VY98</accession>
<sequence>MMGDTGMAVNLGARVWMPFRELNGIVETAVTKRQPGAVHDLEMALRKHKPDFISLLKRPAKNTTHRDLVKKSTTEGIVVQGEQRKQTFTQQFVAEALILSDVFDLNELAAVELLMAGEVQLPNYPGLTRGLVAVLLFYDGQRSLVSALRALAQAREGRTWTVGVTPEIQTLINDFVDQLLQGGLVGSILDLIKSMVIVKEMDKLQKDRALGPPKHRKQVTDLYTEIRQTLADTIFCLACQRPLNRQDTLRLLAYLRQESSLGGDETLDKVNLSLLQALWYCFDVSLLQKEDSEEVLSLLPVLSDQNYMQEVHQELVSAQTWGIPGLKAAAQFGWAIMLRQISQFNVGNGGAGSSDCCEDDERLIDLALEGSVFYFLSNSVVACQNFHTEEFYLRRLHGLISDFIYQMPLKTKELRNRGDEMSRIILAHQAEGLEPPVQRGDLHEFMTFIGDLYIKDPLKLQLALEYWCPPEATPGAADTSAVFRPDPKQIALFKFVRVAGDLLPAPLFLPYLHMLTGLATGPQCAHHCFSLLRVNGGQANPVSWDHIFHSIHQYYSSLRQEAYSVSDTQAVPYRASAVRSMTPQELEAVCSVLKLTRHIAVLNETCRSAFCENQQWSVVMVLFGLLGCSVTVQMKGELMRTLAAISQTPVFAATIWQTLEASQILPTTVASGEQPGGFRVELEEVESRNEEYPLTRGFLELMGSLTLFPVPMGLGAGTRSPGFDPYLDFILNSILLKYNTRAYKSAEEKWQLVCGSLEVLVKLLTDYELQSQDLQQDTVDVPGLGIVPASKQPGFTVLCLLLSDSKLFKTVQMILEEAVAMFEQFAPFPGDSYLERAALLCLQLLEGATDRQGALETRVRETASPLMISGLERLLLAINPRTRKADYLVNITKFVVFNTTLPKHTLSAVKILCHVCRETPSHSDIINLFTAEKRVSAELLQGFVECLDSNTAELAEERASALLSEPESDSESGEPLVQNSICEHIIQLMLVSLDLAAPNLAHWLLGFHLQKPVIRTTLQDPGVLESPKTCLHSVLTLLEQGLGSREGPTCLLDRPRLAELGYHLIYALCANKDTSPPTLRYLRTTHDFLFKQLQHLPLDSGKYANDVSDHQAWLLKTAAIELRMTSLNHQRSHTQRLVRLLLGDEDQELHNGGLPGDDGELSVVDRESSLSLTLSQANLTTGKQMRHRILGTLDTISFEHFFPPPLQFTFFDKSQVETLVRSLERKTPEGVSYCDVRALRHILLTELANQQGPMVAGQRPHIMEEIQLILETVVEHNESRQGLQRKKLAFEAWRQLVEVMLTTVPQELLDGERRQSVLFDLLQELLVKVSGEEVSLEATALVSDVLLTLMANLRHCFSTTSAPSSASAGDGSAHPFWTGKGGSSRTAFSTSLQVVLRGLIDYILKSSGGIQKVKVNLYGALLYCLQIAAKPNSEEDSVTLSRKSGMEKLLGPDIAEFERLAQENMETIGAYGDSLMETLCRDACDGHHVGRMLALSVLDSIISTDSQRAWLGFLCGRGYLQHLVDSLASEDDSQLLALLSPQPANLRPLYIFQSKMSLLTRIAESAEGARVLLHGGALEKLAACSVLSLRPEVDDGFGELPDEDENDLFPSPLARYRQLLFVVLRFCLALLTSLGGENKEAATQVMLLIISHGDVFTSILRSRKPALSEAYLRELSLTTAVIARANYHSDLGADLMENDTASMEFRSQRMRLQDQMLALLPHFSMPETLVKQLNIRLTAPGMSSQAGTDETAEVLQLFQEVASNLTAYCRSLIANIGSSSLNQHLLFGPSLEEVTVREGHKTSEVSVTLGVGRRLGLGVVLLLLQQCSRQFSIVLEQHHQLSQKLTALAELSVEDLRKLCGDSSIEKLSSQQRQGLARSRLVHVLAQKSRQLQHYVYIVENCLYIIWRHLEFFLVHCVPADQGHMTMPTLLRHQTGIRRLTGALDSSLNSSVVGSPLVASGLSQVALGVSRADVEHMRSTAPIVLNEAFFKKVQTVDQCFGKERSHYSFSEAIARRIKRVLKLHTGK</sequence>
<evidence type="ECO:0000256" key="2">
    <source>
        <dbReference type="ARBA" id="ARBA00005892"/>
    </source>
</evidence>